<dbReference type="OrthoDB" id="5667at2759"/>
<dbReference type="PANTHER" id="PTHR11360">
    <property type="entry name" value="MONOCARBOXYLATE TRANSPORTER"/>
    <property type="match status" value="1"/>
</dbReference>
<feature type="non-terminal residue" evidence="5">
    <location>
        <position position="1"/>
    </location>
</feature>
<dbReference type="InterPro" id="IPR020846">
    <property type="entry name" value="MFS_dom"/>
</dbReference>
<sequence>AINGASLPGRIIPGILGDKFGRINTLMFAGAGTSILIFCWPSATTPAGVIAFSCVFGFVSGALVSGGSVVFTLCPDTPKDIGTYMGMGIAIASFAVLIGPPINGAILARYGGFREVSILSGVLCMLGAVLCLIAKMHTPQGIRGRI</sequence>
<gene>
    <name evidence="5" type="ORF">MAPG_04195</name>
</gene>
<feature type="domain" description="Major facilitator superfamily (MFS) profile" evidence="4">
    <location>
        <begin position="1"/>
        <end position="146"/>
    </location>
</feature>
<feature type="transmembrane region" description="Helical" evidence="3">
    <location>
        <begin position="118"/>
        <end position="136"/>
    </location>
</feature>
<accession>A0A0H2TM61</accession>
<evidence type="ECO:0000256" key="3">
    <source>
        <dbReference type="SAM" id="Phobius"/>
    </source>
</evidence>
<feature type="transmembrane region" description="Helical" evidence="3">
    <location>
        <begin position="81"/>
        <end position="98"/>
    </location>
</feature>
<comment type="subcellular location">
    <subcellularLocation>
        <location evidence="1">Membrane</location>
        <topology evidence="1">Multi-pass membrane protein</topology>
    </subcellularLocation>
</comment>
<keyword evidence="3" id="KW-0472">Membrane</keyword>
<keyword evidence="3" id="KW-1133">Transmembrane helix</keyword>
<comment type="similarity">
    <text evidence="2">Belongs to the major facilitator superfamily. Monocarboxylate porter (TC 2.A.1.13) family.</text>
</comment>
<dbReference type="Gene3D" id="1.20.1250.20">
    <property type="entry name" value="MFS general substrate transporter like domains"/>
    <property type="match status" value="1"/>
</dbReference>
<dbReference type="VEuPathDB" id="FungiDB:MAPG_04195"/>
<proteinExistence type="inferred from homology"/>
<evidence type="ECO:0000256" key="1">
    <source>
        <dbReference type="ARBA" id="ARBA00004141"/>
    </source>
</evidence>
<protein>
    <recommendedName>
        <fullName evidence="4">Major facilitator superfamily (MFS) profile domain-containing protein</fullName>
    </recommendedName>
</protein>
<reference evidence="5" key="2">
    <citation type="submission" date="2011-03" db="EMBL/GenBank/DDBJ databases">
        <title>Annotation of Magnaporthe poae ATCC 64411.</title>
        <authorList>
            <person name="Ma L.-J."/>
            <person name="Dead R."/>
            <person name="Young S.K."/>
            <person name="Zeng Q."/>
            <person name="Gargeya S."/>
            <person name="Fitzgerald M."/>
            <person name="Haas B."/>
            <person name="Abouelleil A."/>
            <person name="Alvarado L."/>
            <person name="Arachchi H.M."/>
            <person name="Berlin A."/>
            <person name="Brown A."/>
            <person name="Chapman S.B."/>
            <person name="Chen Z."/>
            <person name="Dunbar C."/>
            <person name="Freedman E."/>
            <person name="Gearin G."/>
            <person name="Gellesch M."/>
            <person name="Goldberg J."/>
            <person name="Griggs A."/>
            <person name="Gujja S."/>
            <person name="Heiman D."/>
            <person name="Howarth C."/>
            <person name="Larson L."/>
            <person name="Lui A."/>
            <person name="MacDonald P.J.P."/>
            <person name="Mehta T."/>
            <person name="Montmayeur A."/>
            <person name="Murphy C."/>
            <person name="Neiman D."/>
            <person name="Pearson M."/>
            <person name="Priest M."/>
            <person name="Roberts A."/>
            <person name="Saif S."/>
            <person name="Shea T."/>
            <person name="Shenoy N."/>
            <person name="Sisk P."/>
            <person name="Stolte C."/>
            <person name="Sykes S."/>
            <person name="Yandava C."/>
            <person name="Wortman J."/>
            <person name="Nusbaum C."/>
            <person name="Birren B."/>
        </authorList>
    </citation>
    <scope>NUCLEOTIDE SEQUENCE</scope>
    <source>
        <strain evidence="5">ATCC 64411</strain>
    </source>
</reference>
<keyword evidence="3" id="KW-0812">Transmembrane</keyword>
<dbReference type="PROSITE" id="PS50850">
    <property type="entry name" value="MFS"/>
    <property type="match status" value="1"/>
</dbReference>
<evidence type="ECO:0000259" key="4">
    <source>
        <dbReference type="PROSITE" id="PS50850"/>
    </source>
</evidence>
<dbReference type="InterPro" id="IPR050327">
    <property type="entry name" value="Proton-linked_MCT"/>
</dbReference>
<reference evidence="5" key="1">
    <citation type="submission" date="2010-05" db="EMBL/GenBank/DDBJ databases">
        <title>The Genome Sequence of Magnaporthe poae strain ATCC 64411.</title>
        <authorList>
            <consortium name="The Broad Institute Genome Sequencing Platform"/>
            <consortium name="Broad Institute Genome Sequencing Center for Infectious Disease"/>
            <person name="Ma L.-J."/>
            <person name="Dead R."/>
            <person name="Young S."/>
            <person name="Zeng Q."/>
            <person name="Koehrsen M."/>
            <person name="Alvarado L."/>
            <person name="Berlin A."/>
            <person name="Chapman S.B."/>
            <person name="Chen Z."/>
            <person name="Freedman E."/>
            <person name="Gellesch M."/>
            <person name="Goldberg J."/>
            <person name="Griggs A."/>
            <person name="Gujja S."/>
            <person name="Heilman E.R."/>
            <person name="Heiman D."/>
            <person name="Hepburn T."/>
            <person name="Howarth C."/>
            <person name="Jen D."/>
            <person name="Larson L."/>
            <person name="Mehta T."/>
            <person name="Neiman D."/>
            <person name="Pearson M."/>
            <person name="Roberts A."/>
            <person name="Saif S."/>
            <person name="Shea T."/>
            <person name="Shenoy N."/>
            <person name="Sisk P."/>
            <person name="Stolte C."/>
            <person name="Sykes S."/>
            <person name="Walk T."/>
            <person name="White J."/>
            <person name="Yandava C."/>
            <person name="Haas B."/>
            <person name="Nusbaum C."/>
            <person name="Birren B."/>
        </authorList>
    </citation>
    <scope>NUCLEOTIDE SEQUENCE</scope>
    <source>
        <strain evidence="5">ATCC 64411</strain>
    </source>
</reference>
<dbReference type="GO" id="GO:0016020">
    <property type="term" value="C:membrane"/>
    <property type="evidence" value="ECO:0007669"/>
    <property type="project" value="UniProtKB-SubCell"/>
</dbReference>
<dbReference type="GO" id="GO:0022857">
    <property type="term" value="F:transmembrane transporter activity"/>
    <property type="evidence" value="ECO:0007669"/>
    <property type="project" value="InterPro"/>
</dbReference>
<organism evidence="5">
    <name type="scientific">Magnaporthiopsis poae (strain ATCC 64411 / 73-15)</name>
    <name type="common">Kentucky bluegrass fungus</name>
    <name type="synonym">Magnaporthe poae</name>
    <dbReference type="NCBI Taxonomy" id="644358"/>
    <lineage>
        <taxon>Eukaryota</taxon>
        <taxon>Fungi</taxon>
        <taxon>Dikarya</taxon>
        <taxon>Ascomycota</taxon>
        <taxon>Pezizomycotina</taxon>
        <taxon>Sordariomycetes</taxon>
        <taxon>Sordariomycetidae</taxon>
        <taxon>Magnaporthales</taxon>
        <taxon>Magnaporthaceae</taxon>
        <taxon>Magnaporthiopsis</taxon>
    </lineage>
</organism>
<dbReference type="InterPro" id="IPR036259">
    <property type="entry name" value="MFS_trans_sf"/>
</dbReference>
<dbReference type="InterPro" id="IPR011701">
    <property type="entry name" value="MFS"/>
</dbReference>
<dbReference type="Pfam" id="PF07690">
    <property type="entry name" value="MFS_1"/>
    <property type="match status" value="1"/>
</dbReference>
<dbReference type="SUPFAM" id="SSF103473">
    <property type="entry name" value="MFS general substrate transporter"/>
    <property type="match status" value="1"/>
</dbReference>
<name>A0A0H2TM61_MAGP6</name>
<evidence type="ECO:0000256" key="2">
    <source>
        <dbReference type="ARBA" id="ARBA00006727"/>
    </source>
</evidence>
<feature type="transmembrane region" description="Helical" evidence="3">
    <location>
        <begin position="49"/>
        <end position="74"/>
    </location>
</feature>
<dbReference type="AlphaFoldDB" id="A0A0H2TM61"/>
<evidence type="ECO:0000313" key="5">
    <source>
        <dbReference type="EMBL" id="KLU85165.1"/>
    </source>
</evidence>
<dbReference type="PANTHER" id="PTHR11360:SF319">
    <property type="entry name" value="MAJOR FACILITATOR SUPERFAMILY (MFS) PROFILE DOMAIN-CONTAINING PROTEIN"/>
    <property type="match status" value="1"/>
</dbReference>
<feature type="transmembrane region" description="Helical" evidence="3">
    <location>
        <begin position="25"/>
        <end position="43"/>
    </location>
</feature>
<dbReference type="EMBL" id="GL876968">
    <property type="protein sequence ID" value="KLU85165.1"/>
    <property type="molecule type" value="Genomic_DNA"/>
</dbReference>